<dbReference type="InterPro" id="IPR028082">
    <property type="entry name" value="Peripla_BP_I"/>
</dbReference>
<evidence type="ECO:0000256" key="2">
    <source>
        <dbReference type="ARBA" id="ARBA00023125"/>
    </source>
</evidence>
<dbReference type="PANTHER" id="PTHR30146">
    <property type="entry name" value="LACI-RELATED TRANSCRIPTIONAL REPRESSOR"/>
    <property type="match status" value="1"/>
</dbReference>
<dbReference type="GO" id="GO:0000976">
    <property type="term" value="F:transcription cis-regulatory region binding"/>
    <property type="evidence" value="ECO:0007669"/>
    <property type="project" value="TreeGrafter"/>
</dbReference>
<dbReference type="Pfam" id="PF13377">
    <property type="entry name" value="Peripla_BP_3"/>
    <property type="match status" value="1"/>
</dbReference>
<dbReference type="InterPro" id="IPR000843">
    <property type="entry name" value="HTH_LacI"/>
</dbReference>
<dbReference type="RefSeq" id="WP_103225088.1">
    <property type="nucleotide sequence ID" value="NZ_PPCN01000015.1"/>
</dbReference>
<evidence type="ECO:0000313" key="6">
    <source>
        <dbReference type="EMBL" id="POF28268.1"/>
    </source>
</evidence>
<dbReference type="SUPFAM" id="SSF53822">
    <property type="entry name" value="Periplasmic binding protein-like I"/>
    <property type="match status" value="1"/>
</dbReference>
<organism evidence="6 7">
    <name type="scientific">Roseibium marinum</name>
    <dbReference type="NCBI Taxonomy" id="281252"/>
    <lineage>
        <taxon>Bacteria</taxon>
        <taxon>Pseudomonadati</taxon>
        <taxon>Pseudomonadota</taxon>
        <taxon>Alphaproteobacteria</taxon>
        <taxon>Hyphomicrobiales</taxon>
        <taxon>Stappiaceae</taxon>
        <taxon>Roseibium</taxon>
    </lineage>
</organism>
<dbReference type="PROSITE" id="PS50932">
    <property type="entry name" value="HTH_LACI_2"/>
    <property type="match status" value="1"/>
</dbReference>
<dbReference type="GO" id="GO:0003700">
    <property type="term" value="F:DNA-binding transcription factor activity"/>
    <property type="evidence" value="ECO:0007669"/>
    <property type="project" value="TreeGrafter"/>
</dbReference>
<dbReference type="PANTHER" id="PTHR30146:SF138">
    <property type="entry name" value="TRANSCRIPTIONAL REGULATORY PROTEIN"/>
    <property type="match status" value="1"/>
</dbReference>
<dbReference type="InterPro" id="IPR010982">
    <property type="entry name" value="Lambda_DNA-bd_dom_sf"/>
</dbReference>
<dbReference type="Gene3D" id="1.10.260.40">
    <property type="entry name" value="lambda repressor-like DNA-binding domains"/>
    <property type="match status" value="1"/>
</dbReference>
<keyword evidence="7" id="KW-1185">Reference proteome</keyword>
<keyword evidence="2" id="KW-0238">DNA-binding</keyword>
<accession>A0A2S3UKL3</accession>
<keyword evidence="3" id="KW-0804">Transcription</keyword>
<dbReference type="EMBL" id="PPCN01000015">
    <property type="protein sequence ID" value="POF28268.1"/>
    <property type="molecule type" value="Genomic_DNA"/>
</dbReference>
<evidence type="ECO:0000256" key="1">
    <source>
        <dbReference type="ARBA" id="ARBA00023015"/>
    </source>
</evidence>
<dbReference type="SMART" id="SM00354">
    <property type="entry name" value="HTH_LACI"/>
    <property type="match status" value="1"/>
</dbReference>
<evidence type="ECO:0000256" key="3">
    <source>
        <dbReference type="ARBA" id="ARBA00023163"/>
    </source>
</evidence>
<dbReference type="Gene3D" id="3.40.50.2300">
    <property type="match status" value="2"/>
</dbReference>
<keyword evidence="1" id="KW-0805">Transcription regulation</keyword>
<feature type="region of interest" description="Disordered" evidence="4">
    <location>
        <begin position="329"/>
        <end position="359"/>
    </location>
</feature>
<evidence type="ECO:0000313" key="7">
    <source>
        <dbReference type="Proteomes" id="UP000236959"/>
    </source>
</evidence>
<dbReference type="CDD" id="cd01392">
    <property type="entry name" value="HTH_LacI"/>
    <property type="match status" value="1"/>
</dbReference>
<dbReference type="SUPFAM" id="SSF47413">
    <property type="entry name" value="lambda repressor-like DNA-binding domains"/>
    <property type="match status" value="1"/>
</dbReference>
<dbReference type="OrthoDB" id="8433438at2"/>
<protein>
    <submittedName>
        <fullName evidence="6">LacI family transcriptional regulator</fullName>
    </submittedName>
</protein>
<dbReference type="AlphaFoldDB" id="A0A2S3UKL3"/>
<name>A0A2S3UKL3_9HYPH</name>
<feature type="domain" description="HTH lacI-type" evidence="5">
    <location>
        <begin position="5"/>
        <end position="59"/>
    </location>
</feature>
<gene>
    <name evidence="6" type="ORF">CLV41_11535</name>
</gene>
<proteinExistence type="predicted"/>
<evidence type="ECO:0000259" key="5">
    <source>
        <dbReference type="PROSITE" id="PS50932"/>
    </source>
</evidence>
<feature type="compositionally biased region" description="Polar residues" evidence="4">
    <location>
        <begin position="329"/>
        <end position="347"/>
    </location>
</feature>
<dbReference type="Pfam" id="PF00356">
    <property type="entry name" value="LacI"/>
    <property type="match status" value="1"/>
</dbReference>
<sequence>MAPRPNLSDIARALGVSSATVSNALSGKGRVSAQLSRQIAEKAKELGYVPSLAGRALSTGRSHVLGLVLADIGHPLFPQFAQAIEQAATRAGYGVLIGDSRGDVKTQTAAIDQLIERGADGIILVPRHGTRIAEINSPVAVIDTPSTPGNTVSADHWQGGRLIGAHLRDLGHTRLAIIGLHQDSNVQADRIGGIRTGFGPEGSVRTLWIDALEAAAGPGCELGLAELVRHGYTAFAAVSDIHALRAVSELQRSGLSVPAHVTVTGFDDLHWARSISPALTTVRMDMERIARLAVADLLLQIEPDRIAPPVDEAARPQAVPMELIVRSSSASPHGNLFPSQDNNNTDPDTLPSREGTNNA</sequence>
<reference evidence="6 7" key="1">
    <citation type="submission" date="2018-01" db="EMBL/GenBank/DDBJ databases">
        <title>Genomic Encyclopedia of Archaeal and Bacterial Type Strains, Phase II (KMG-II): from individual species to whole genera.</title>
        <authorList>
            <person name="Goeker M."/>
        </authorList>
    </citation>
    <scope>NUCLEOTIDE SEQUENCE [LARGE SCALE GENOMIC DNA]</scope>
    <source>
        <strain evidence="6 7">DSM 17023</strain>
    </source>
</reference>
<evidence type="ECO:0000256" key="4">
    <source>
        <dbReference type="SAM" id="MobiDB-lite"/>
    </source>
</evidence>
<dbReference type="Proteomes" id="UP000236959">
    <property type="component" value="Unassembled WGS sequence"/>
</dbReference>
<comment type="caution">
    <text evidence="6">The sequence shown here is derived from an EMBL/GenBank/DDBJ whole genome shotgun (WGS) entry which is preliminary data.</text>
</comment>
<dbReference type="CDD" id="cd06267">
    <property type="entry name" value="PBP1_LacI_sugar_binding-like"/>
    <property type="match status" value="1"/>
</dbReference>
<dbReference type="InterPro" id="IPR046335">
    <property type="entry name" value="LacI/GalR-like_sensor"/>
</dbReference>